<dbReference type="InterPro" id="IPR017938">
    <property type="entry name" value="Riboflavin_synthase-like_b-brl"/>
</dbReference>
<comment type="cofactor">
    <cofactor evidence="13">
        <name>[2Fe-2S] cluster</name>
        <dbReference type="ChEBI" id="CHEBI:190135"/>
    </cofactor>
    <text evidence="13">Binds 1 [2Fe-2S] cluster per subunit.</text>
</comment>
<dbReference type="PANTHER" id="PTHR43513:SF3">
    <property type="entry name" value="DIHYDROOROTATE DEHYDROGENASE B (NAD(+)), ELECTRON TRANSFER SUBUNIT-RELATED"/>
    <property type="match status" value="1"/>
</dbReference>
<keyword evidence="4 11" id="KW-0001">2Fe-2S</keyword>
<dbReference type="GO" id="GO:0044205">
    <property type="term" value="P:'de novo' UMP biosynthetic process"/>
    <property type="evidence" value="ECO:0007669"/>
    <property type="project" value="UniProtKB-UniRule"/>
</dbReference>
<keyword evidence="8 11" id="KW-0249">Electron transport</keyword>
<evidence type="ECO:0000256" key="6">
    <source>
        <dbReference type="ARBA" id="ARBA00022827"/>
    </source>
</evidence>
<reference evidence="16" key="1">
    <citation type="journal article" date="2017" name="Appl. Environ. Microbiol.">
        <title>Genomic analysis of Calderihabitans maritimus KKC1, a thermophilic hydrogenogenic carboxydotrophic bacterium isolated from marine sediment.</title>
        <authorList>
            <person name="Omae K."/>
            <person name="Yoneda Y."/>
            <person name="Fukuyama Y."/>
            <person name="Yoshida T."/>
            <person name="Sako Y."/>
        </authorList>
    </citation>
    <scope>NUCLEOTIDE SEQUENCE [LARGE SCALE GENOMIC DNA]</scope>
    <source>
        <strain evidence="16">KKC1</strain>
    </source>
</reference>
<dbReference type="SUPFAM" id="SSF63380">
    <property type="entry name" value="Riboflavin synthase domain-like"/>
    <property type="match status" value="1"/>
</dbReference>
<evidence type="ECO:0000256" key="1">
    <source>
        <dbReference type="ARBA" id="ARBA00006422"/>
    </source>
</evidence>
<dbReference type="InterPro" id="IPR050353">
    <property type="entry name" value="PyrK_electron_transfer"/>
</dbReference>
<keyword evidence="16" id="KW-1185">Reference proteome</keyword>
<comment type="cofactor">
    <cofactor evidence="11">
        <name>[2Fe-2S] cluster</name>
        <dbReference type="ChEBI" id="CHEBI:190135"/>
    </cofactor>
    <text evidence="11">Binds 1 [2Fe-2S] cluster per subunit.</text>
</comment>
<evidence type="ECO:0000256" key="11">
    <source>
        <dbReference type="HAMAP-Rule" id="MF_01211"/>
    </source>
</evidence>
<dbReference type="PIRSF" id="PIRSF006816">
    <property type="entry name" value="Cyc3_hyd_g"/>
    <property type="match status" value="1"/>
</dbReference>
<dbReference type="NCBIfam" id="NF000798">
    <property type="entry name" value="PRK00054.1-3"/>
    <property type="match status" value="1"/>
</dbReference>
<evidence type="ECO:0000256" key="12">
    <source>
        <dbReference type="PIRSR" id="PIRSR006816-1"/>
    </source>
</evidence>
<feature type="binding site" evidence="11 13">
    <location>
        <position position="250"/>
    </location>
    <ligand>
        <name>[2Fe-2S] cluster</name>
        <dbReference type="ChEBI" id="CHEBI:190135"/>
    </ligand>
</feature>
<evidence type="ECO:0000256" key="7">
    <source>
        <dbReference type="ARBA" id="ARBA00022975"/>
    </source>
</evidence>
<dbReference type="GO" id="GO:0050660">
    <property type="term" value="F:flavin adenine dinucleotide binding"/>
    <property type="evidence" value="ECO:0007669"/>
    <property type="project" value="InterPro"/>
</dbReference>
<evidence type="ECO:0000256" key="4">
    <source>
        <dbReference type="ARBA" id="ARBA00022714"/>
    </source>
</evidence>
<dbReference type="InterPro" id="IPR037117">
    <property type="entry name" value="Dihydroorotate_DH_ele_sf"/>
</dbReference>
<evidence type="ECO:0000256" key="13">
    <source>
        <dbReference type="PIRSR" id="PIRSR006816-2"/>
    </source>
</evidence>
<dbReference type="PROSITE" id="PS51384">
    <property type="entry name" value="FAD_FR"/>
    <property type="match status" value="1"/>
</dbReference>
<name>A0A1Z5HSY2_9FIRM</name>
<proteinExistence type="inferred from homology"/>
<dbReference type="PANTHER" id="PTHR43513">
    <property type="entry name" value="DIHYDROOROTATE DEHYDROGENASE B (NAD(+)), ELECTRON TRANSFER SUBUNIT"/>
    <property type="match status" value="1"/>
</dbReference>
<dbReference type="UniPathway" id="UPA00070">
    <property type="reaction ID" value="UER00945"/>
</dbReference>
<dbReference type="InterPro" id="IPR012165">
    <property type="entry name" value="Cyt_c3_hydrogenase_gsu"/>
</dbReference>
<dbReference type="EMBL" id="BDGJ01000087">
    <property type="protein sequence ID" value="GAW92639.1"/>
    <property type="molecule type" value="Genomic_DNA"/>
</dbReference>
<keyword evidence="7 11" id="KW-0665">Pyrimidine biosynthesis</keyword>
<dbReference type="Proteomes" id="UP000197032">
    <property type="component" value="Unassembled WGS sequence"/>
</dbReference>
<feature type="binding site" evidence="11 12">
    <location>
        <begin position="73"/>
        <end position="75"/>
    </location>
    <ligand>
        <name>FAD</name>
        <dbReference type="ChEBI" id="CHEBI:57692"/>
    </ligand>
</feature>
<dbReference type="Gene3D" id="2.40.30.10">
    <property type="entry name" value="Translation factors"/>
    <property type="match status" value="1"/>
</dbReference>
<comment type="similarity">
    <text evidence="1 11">Belongs to the PyrK family.</text>
</comment>
<evidence type="ECO:0000313" key="16">
    <source>
        <dbReference type="Proteomes" id="UP000197032"/>
    </source>
</evidence>
<evidence type="ECO:0000256" key="2">
    <source>
        <dbReference type="ARBA" id="ARBA00022448"/>
    </source>
</evidence>
<keyword evidence="10 11" id="KW-0411">Iron-sulfur</keyword>
<dbReference type="Pfam" id="PF10418">
    <property type="entry name" value="DHODB_Fe-S_bind"/>
    <property type="match status" value="1"/>
</dbReference>
<dbReference type="Gene3D" id="3.40.50.80">
    <property type="entry name" value="Nucleotide-binding domain of ferredoxin-NADP reductase (FNR) module"/>
    <property type="match status" value="1"/>
</dbReference>
<feature type="binding site" evidence="11 13">
    <location>
        <position position="232"/>
    </location>
    <ligand>
        <name>[2Fe-2S] cluster</name>
        <dbReference type="ChEBI" id="CHEBI:190135"/>
    </ligand>
</feature>
<keyword evidence="3 11" id="KW-0285">Flavoprotein</keyword>
<accession>A0A1Z5HSY2</accession>
<gene>
    <name evidence="11" type="primary">pyrK</name>
    <name evidence="15" type="ORF">KKC1_17900</name>
</gene>
<sequence length="266" mass="29009">MPVLSQLLTGKVISHEKLVEGFYRVRIAAESLARQAKPGQFALIRCSSTFDPLLRRPFSFHDIDAEAGTVSFLYQIRGKGTQLLSQIKEGEQLDIMGPLGKGFYLPEKPAKTVLVGGGIGVAPLLFLARTLKERGYSLTVLLGAATGEQVLCRQEFEALGAEVQVATDDGSQGHRGYVTDLLEKVLERIAVSLVYACGPWPMLKKVAVACRGKDVPCQVSLDRAMACGVGACLSCVCRTRRNGKNYARICREGPVFDSEEVLWDDE</sequence>
<dbReference type="HAMAP" id="MF_01211">
    <property type="entry name" value="DHODB_Fe_S_bind"/>
    <property type="match status" value="1"/>
</dbReference>
<dbReference type="AlphaFoldDB" id="A0A1Z5HSY2"/>
<evidence type="ECO:0000313" key="15">
    <source>
        <dbReference type="EMBL" id="GAW92639.1"/>
    </source>
</evidence>
<dbReference type="InterPro" id="IPR039261">
    <property type="entry name" value="FNR_nucleotide-bd"/>
</dbReference>
<feature type="binding site" evidence="11 12">
    <location>
        <begin position="56"/>
        <end position="59"/>
    </location>
    <ligand>
        <name>FAD</name>
        <dbReference type="ChEBI" id="CHEBI:57692"/>
    </ligand>
</feature>
<keyword evidence="2 11" id="KW-0813">Transport</keyword>
<keyword evidence="5 11" id="KW-0479">Metal-binding</keyword>
<organism evidence="15 16">
    <name type="scientific">Calderihabitans maritimus</name>
    <dbReference type="NCBI Taxonomy" id="1246530"/>
    <lineage>
        <taxon>Bacteria</taxon>
        <taxon>Bacillati</taxon>
        <taxon>Bacillota</taxon>
        <taxon>Clostridia</taxon>
        <taxon>Neomoorellales</taxon>
        <taxon>Calderihabitantaceae</taxon>
        <taxon>Calderihabitans</taxon>
    </lineage>
</organism>
<feature type="domain" description="FAD-binding FR-type" evidence="14">
    <location>
        <begin position="5"/>
        <end position="105"/>
    </location>
</feature>
<dbReference type="InterPro" id="IPR017927">
    <property type="entry name" value="FAD-bd_FR_type"/>
</dbReference>
<dbReference type="OrthoDB" id="9789468at2"/>
<comment type="cofactor">
    <cofactor evidence="11 12">
        <name>FAD</name>
        <dbReference type="ChEBI" id="CHEBI:57692"/>
    </cofactor>
    <text evidence="11 12">Binds 1 FAD per subunit.</text>
</comment>
<dbReference type="GO" id="GO:0046872">
    <property type="term" value="F:metal ion binding"/>
    <property type="evidence" value="ECO:0007669"/>
    <property type="project" value="UniProtKB-KW"/>
</dbReference>
<dbReference type="InterPro" id="IPR023455">
    <property type="entry name" value="Dihydroorotate_DHASE_ETsu"/>
</dbReference>
<dbReference type="InterPro" id="IPR019480">
    <property type="entry name" value="Dihydroorotate_DH_Fe-S-bd"/>
</dbReference>
<keyword evidence="9 11" id="KW-0408">Iron</keyword>
<keyword evidence="6 11" id="KW-0274">FAD</keyword>
<dbReference type="Gene3D" id="2.10.240.10">
    <property type="entry name" value="Dihydroorotate dehydrogenase, electron transfer subunit"/>
    <property type="match status" value="1"/>
</dbReference>
<dbReference type="GO" id="GO:0016491">
    <property type="term" value="F:oxidoreductase activity"/>
    <property type="evidence" value="ECO:0007669"/>
    <property type="project" value="InterPro"/>
</dbReference>
<evidence type="ECO:0000256" key="10">
    <source>
        <dbReference type="ARBA" id="ARBA00023014"/>
    </source>
</evidence>
<comment type="caution">
    <text evidence="15">The sequence shown here is derived from an EMBL/GenBank/DDBJ whole genome shotgun (WGS) entry which is preliminary data.</text>
</comment>
<feature type="binding site" evidence="11 12">
    <location>
        <begin position="80"/>
        <end position="81"/>
    </location>
    <ligand>
        <name>FAD</name>
        <dbReference type="ChEBI" id="CHEBI:57692"/>
    </ligand>
</feature>
<feature type="binding site" evidence="11 13">
    <location>
        <position position="227"/>
    </location>
    <ligand>
        <name>[2Fe-2S] cluster</name>
        <dbReference type="ChEBI" id="CHEBI:190135"/>
    </ligand>
</feature>
<dbReference type="Pfam" id="PF00175">
    <property type="entry name" value="NAD_binding_1"/>
    <property type="match status" value="1"/>
</dbReference>
<dbReference type="GO" id="GO:0051537">
    <property type="term" value="F:2 iron, 2 sulfur cluster binding"/>
    <property type="evidence" value="ECO:0007669"/>
    <property type="project" value="UniProtKB-KW"/>
</dbReference>
<comment type="function">
    <text evidence="11">Responsible for channeling the electrons from the oxidation of dihydroorotate from the FMN redox center in the PyrD type B subunit to the ultimate electron acceptor NAD(+).</text>
</comment>
<evidence type="ECO:0000256" key="3">
    <source>
        <dbReference type="ARBA" id="ARBA00022630"/>
    </source>
</evidence>
<comment type="subunit">
    <text evidence="11">Heterotetramer of 2 PyrK and 2 PyrD type B subunits.</text>
</comment>
<evidence type="ECO:0000259" key="14">
    <source>
        <dbReference type="PROSITE" id="PS51384"/>
    </source>
</evidence>
<evidence type="ECO:0000256" key="9">
    <source>
        <dbReference type="ARBA" id="ARBA00023004"/>
    </source>
</evidence>
<evidence type="ECO:0000256" key="8">
    <source>
        <dbReference type="ARBA" id="ARBA00022982"/>
    </source>
</evidence>
<dbReference type="PRINTS" id="PR00409">
    <property type="entry name" value="PHDIOXRDTASE"/>
</dbReference>
<dbReference type="SUPFAM" id="SSF52343">
    <property type="entry name" value="Ferredoxin reductase-like, C-terminal NADP-linked domain"/>
    <property type="match status" value="1"/>
</dbReference>
<dbReference type="CDD" id="cd06218">
    <property type="entry name" value="DHOD_e_trans"/>
    <property type="match status" value="1"/>
</dbReference>
<dbReference type="InterPro" id="IPR001433">
    <property type="entry name" value="OxRdtase_FAD/NAD-bd"/>
</dbReference>
<protein>
    <recommendedName>
        <fullName evidence="11">Dihydroorotate dehydrogenase B (NAD(+)), electron transfer subunit</fullName>
    </recommendedName>
    <alternativeName>
        <fullName evidence="11">Dihydroorotate oxidase B, electron transfer subunit</fullName>
    </alternativeName>
</protein>
<comment type="pathway">
    <text evidence="11">Pyrimidine metabolism; UMP biosynthesis via de novo pathway; orotate from (S)-dihydroorotate (NAD(+) route): step 1/1.</text>
</comment>
<feature type="binding site" evidence="11 13">
    <location>
        <position position="235"/>
    </location>
    <ligand>
        <name>[2Fe-2S] cluster</name>
        <dbReference type="ChEBI" id="CHEBI:190135"/>
    </ligand>
</feature>
<dbReference type="GO" id="GO:0009055">
    <property type="term" value="F:electron transfer activity"/>
    <property type="evidence" value="ECO:0007669"/>
    <property type="project" value="UniProtKB-UniRule"/>
</dbReference>
<evidence type="ECO:0000256" key="5">
    <source>
        <dbReference type="ARBA" id="ARBA00022723"/>
    </source>
</evidence>